<dbReference type="InterPro" id="IPR002938">
    <property type="entry name" value="FAD-bd"/>
</dbReference>
<evidence type="ECO:0000256" key="3">
    <source>
        <dbReference type="ARBA" id="ARBA00022531"/>
    </source>
</evidence>
<dbReference type="PANTHER" id="PTHR42685:SF4">
    <property type="entry name" value="GERANYLGERANYL DIPHOSPHATE REDUCTASE, CHLOROPLASTIC"/>
    <property type="match status" value="1"/>
</dbReference>
<dbReference type="EMBL" id="AZIL01000934">
    <property type="protein sequence ID" value="EWM25472.1"/>
    <property type="molecule type" value="Genomic_DNA"/>
</dbReference>
<proteinExistence type="inferred from homology"/>
<dbReference type="EC" id="1.3.1.83" evidence="2"/>
<evidence type="ECO:0000256" key="9">
    <source>
        <dbReference type="ARBA" id="ARBA00033069"/>
    </source>
</evidence>
<evidence type="ECO:0000256" key="8">
    <source>
        <dbReference type="ARBA" id="ARBA00024015"/>
    </source>
</evidence>
<dbReference type="NCBIfam" id="TIGR02023">
    <property type="entry name" value="BchP-ChlP"/>
    <property type="match status" value="1"/>
</dbReference>
<dbReference type="InterPro" id="IPR011774">
    <property type="entry name" value="Geranylgeranyl_Rdtase_pln/cyn"/>
</dbReference>
<evidence type="ECO:0000256" key="12">
    <source>
        <dbReference type="ARBA" id="ARBA00067953"/>
    </source>
</evidence>
<reference evidence="14 15" key="1">
    <citation type="journal article" date="2014" name="Mol. Plant">
        <title>Chromosome Scale Genome Assembly and Transcriptome Profiling of Nannochloropsis gaditana in Nitrogen Depletion.</title>
        <authorList>
            <person name="Corteggiani Carpinelli E."/>
            <person name="Telatin A."/>
            <person name="Vitulo N."/>
            <person name="Forcato C."/>
            <person name="D'Angelo M."/>
            <person name="Schiavon R."/>
            <person name="Vezzi A."/>
            <person name="Giacometti G.M."/>
            <person name="Morosinotto T."/>
            <person name="Valle G."/>
        </authorList>
    </citation>
    <scope>NUCLEOTIDE SEQUENCE [LARGE SCALE GENOMIC DNA]</scope>
    <source>
        <strain evidence="14 15">B-31</strain>
    </source>
</reference>
<gene>
    <name evidence="14" type="ORF">Naga_100207g6</name>
</gene>
<name>W7THD6_9STRA</name>
<dbReference type="AlphaFoldDB" id="W7THD6"/>
<dbReference type="Pfam" id="PF01494">
    <property type="entry name" value="FAD_binding_3"/>
    <property type="match status" value="1"/>
</dbReference>
<accession>W7THD6</accession>
<dbReference type="OrthoDB" id="655030at2759"/>
<evidence type="ECO:0000256" key="1">
    <source>
        <dbReference type="ARBA" id="ARBA00006632"/>
    </source>
</evidence>
<dbReference type="NCBIfam" id="TIGR02032">
    <property type="entry name" value="GG-red-SF"/>
    <property type="match status" value="1"/>
</dbReference>
<comment type="catalytic activity">
    <reaction evidence="10">
        <text>phytyl diphosphate + 3 NADP(+) = geranylgeranyl diphosphate + 3 NADPH + 3 H(+)</text>
        <dbReference type="Rhea" id="RHEA:26229"/>
        <dbReference type="ChEBI" id="CHEBI:15378"/>
        <dbReference type="ChEBI" id="CHEBI:57533"/>
        <dbReference type="ChEBI" id="CHEBI:57783"/>
        <dbReference type="ChEBI" id="CHEBI:58349"/>
        <dbReference type="ChEBI" id="CHEBI:75434"/>
        <dbReference type="EC" id="1.3.1.83"/>
    </reaction>
</comment>
<keyword evidence="15" id="KW-1185">Reference proteome</keyword>
<comment type="similarity">
    <text evidence="1">Belongs to the geranylgeranyl reductase family. ChlP subfamily.</text>
</comment>
<dbReference type="PANTHER" id="PTHR42685">
    <property type="entry name" value="GERANYLGERANYL DIPHOSPHATE REDUCTASE"/>
    <property type="match status" value="1"/>
</dbReference>
<keyword evidence="3" id="KW-0602">Photosynthesis</keyword>
<evidence type="ECO:0000256" key="4">
    <source>
        <dbReference type="ARBA" id="ARBA00022857"/>
    </source>
</evidence>
<evidence type="ECO:0000256" key="7">
    <source>
        <dbReference type="ARBA" id="ARBA00023444"/>
    </source>
</evidence>
<dbReference type="NCBIfam" id="TIGR02028">
    <property type="entry name" value="ChlP"/>
    <property type="match status" value="1"/>
</dbReference>
<evidence type="ECO:0000256" key="5">
    <source>
        <dbReference type="ARBA" id="ARBA00023002"/>
    </source>
</evidence>
<dbReference type="GO" id="GO:0071949">
    <property type="term" value="F:FAD binding"/>
    <property type="evidence" value="ECO:0007669"/>
    <property type="project" value="InterPro"/>
</dbReference>
<dbReference type="InterPro" id="IPR036188">
    <property type="entry name" value="FAD/NAD-bd_sf"/>
</dbReference>
<dbReference type="GO" id="GO:0045550">
    <property type="term" value="F:geranylgeranyl reductase activity"/>
    <property type="evidence" value="ECO:0007669"/>
    <property type="project" value="InterPro"/>
</dbReference>
<keyword evidence="6" id="KW-0149">Chlorophyll biosynthesis</keyword>
<dbReference type="InterPro" id="IPR010253">
    <property type="entry name" value="BchP_ChlP_pln/prok"/>
</dbReference>
<dbReference type="SUPFAM" id="SSF51905">
    <property type="entry name" value="FAD/NAD(P)-binding domain"/>
    <property type="match status" value="1"/>
</dbReference>
<dbReference type="GO" id="GO:0102067">
    <property type="term" value="F:geranylgeranyl diphosphate reductase activity"/>
    <property type="evidence" value="ECO:0007669"/>
    <property type="project" value="UniProtKB-EC"/>
</dbReference>
<evidence type="ECO:0000256" key="6">
    <source>
        <dbReference type="ARBA" id="ARBA00023171"/>
    </source>
</evidence>
<dbReference type="Gene3D" id="3.50.50.60">
    <property type="entry name" value="FAD/NAD(P)-binding domain"/>
    <property type="match status" value="1"/>
</dbReference>
<dbReference type="InterPro" id="IPR011777">
    <property type="entry name" value="Geranylgeranyl_Rdtase_fam"/>
</dbReference>
<evidence type="ECO:0000256" key="2">
    <source>
        <dbReference type="ARBA" id="ARBA00012380"/>
    </source>
</evidence>
<comment type="pathway">
    <text evidence="7">Porphyrin-containing compound metabolism.</text>
</comment>
<dbReference type="Proteomes" id="UP000019335">
    <property type="component" value="Chromosome 11"/>
</dbReference>
<feature type="domain" description="FAD-binding" evidence="13">
    <location>
        <begin position="92"/>
        <end position="394"/>
    </location>
</feature>
<keyword evidence="4" id="KW-0521">NADP</keyword>
<evidence type="ECO:0000313" key="14">
    <source>
        <dbReference type="EMBL" id="EWM25472.1"/>
    </source>
</evidence>
<evidence type="ECO:0000256" key="10">
    <source>
        <dbReference type="ARBA" id="ARBA00047837"/>
    </source>
</evidence>
<evidence type="ECO:0000259" key="13">
    <source>
        <dbReference type="Pfam" id="PF01494"/>
    </source>
</evidence>
<dbReference type="GO" id="GO:0015995">
    <property type="term" value="P:chlorophyll biosynthetic process"/>
    <property type="evidence" value="ECO:0007669"/>
    <property type="project" value="UniProtKB-KW"/>
</dbReference>
<protein>
    <recommendedName>
        <fullName evidence="12">Geranylgeranyl diphosphate reductase, chloroplastic</fullName>
        <ecNumber evidence="2">1.3.1.83</ecNumber>
    </recommendedName>
    <alternativeName>
        <fullName evidence="9">Geranylgeranyl reductase</fullName>
    </alternativeName>
</protein>
<evidence type="ECO:0000313" key="15">
    <source>
        <dbReference type="Proteomes" id="UP000019335"/>
    </source>
</evidence>
<keyword evidence="5" id="KW-0560">Oxidoreductase</keyword>
<dbReference type="PRINTS" id="PR00420">
    <property type="entry name" value="RNGMNOXGNASE"/>
</dbReference>
<sequence>MVLCYDRVVVYILAHACCLTKSIPYSLSPSHLSLFEQEAATMKSAFFVSSLLVGAQAFNPTLPLNNAFVQRQAARAEPIRAVRTRGDVDMKYRVVVVGGGPSGSCAAEELAKDKNIETVLLERKMDNAKPCGGAIPLCMVSEFDLPAEIIDRKVRKMKMISPTNREVDIGQTLKPNEYIGMTRREVLDGFLRQRAVNTGATAINGLVTKVELPTTEGGRYKIHYSNFEKGTGAAGVPETIEADVIIGADGANSRVAKAIDAGEYNYAIAFQERIKISEEKMNFYEELAEMYVGDDVSPDFYAWVFPKYDHVGVGTGTVINRPAIKMYQKAIRDRAGDKIANGKIIKVEAHPIPEHPRPRRVVGRVALIGDAAGYVTKCSGEGIYFAAKSGRMAAQSIRELMAGGTRLPTEKEIKDTYIKDYDRLYGPTYTVLDILQRVFYSSNAAREAFVELCESEYVQKVTFDSYLYKRVQGNNPVEDIKLLFKTIGALMRGNALAPRDKPVYNPVESLKRL</sequence>
<dbReference type="FunFam" id="3.50.50.60:FF:000083">
    <property type="entry name" value="Geranylgeranyl diphosphate reductase"/>
    <property type="match status" value="1"/>
</dbReference>
<comment type="pathway">
    <text evidence="8">Cofactor biosynthesis; tocopherol biosynthesis.</text>
</comment>
<evidence type="ECO:0000256" key="11">
    <source>
        <dbReference type="ARBA" id="ARBA00058147"/>
    </source>
</evidence>
<dbReference type="GO" id="GO:0015979">
    <property type="term" value="P:photosynthesis"/>
    <property type="evidence" value="ECO:0007669"/>
    <property type="project" value="UniProtKB-KW"/>
</dbReference>
<comment type="function">
    <text evidence="11">Catalyzes the reduction of geranylgeranyl diphosphate to phytyl diphosphate, providing phytol for both tocopherol and chlorophyll synthesis.</text>
</comment>
<organism evidence="14 15">
    <name type="scientific">Nannochloropsis gaditana</name>
    <dbReference type="NCBI Taxonomy" id="72520"/>
    <lineage>
        <taxon>Eukaryota</taxon>
        <taxon>Sar</taxon>
        <taxon>Stramenopiles</taxon>
        <taxon>Ochrophyta</taxon>
        <taxon>Eustigmatophyceae</taxon>
        <taxon>Eustigmatales</taxon>
        <taxon>Monodopsidaceae</taxon>
        <taxon>Nannochloropsis</taxon>
    </lineage>
</organism>
<dbReference type="InterPro" id="IPR050407">
    <property type="entry name" value="Geranylgeranyl_reductase"/>
</dbReference>
<comment type="caution">
    <text evidence="14">The sequence shown here is derived from an EMBL/GenBank/DDBJ whole genome shotgun (WGS) entry which is preliminary data.</text>
</comment>